<gene>
    <name evidence="1" type="ORF">MetMK1DRAFT_00003060</name>
</gene>
<protein>
    <submittedName>
        <fullName evidence="1">Uncharacterized protein</fullName>
    </submittedName>
</protein>
<dbReference type="AlphaFoldDB" id="H2C4D9"/>
<dbReference type="HOGENOM" id="CLU_3130925_0_0_2"/>
<organism evidence="1 2">
    <name type="scientific">Metallosphaera yellowstonensis MK1</name>
    <dbReference type="NCBI Taxonomy" id="671065"/>
    <lineage>
        <taxon>Archaea</taxon>
        <taxon>Thermoproteota</taxon>
        <taxon>Thermoprotei</taxon>
        <taxon>Sulfolobales</taxon>
        <taxon>Sulfolobaceae</taxon>
        <taxon>Metallosphaera</taxon>
    </lineage>
</organism>
<reference evidence="1 2" key="1">
    <citation type="submission" date="2012-01" db="EMBL/GenBank/DDBJ databases">
        <title>Improved High-Quality Draft sequence of Metallosphaera yellowstonensis MK1.</title>
        <authorList>
            <consortium name="US DOE Joint Genome Institute"/>
            <person name="Lucas S."/>
            <person name="Han J."/>
            <person name="Cheng J.-F."/>
            <person name="Goodwin L."/>
            <person name="Pitluck S."/>
            <person name="Peters L."/>
            <person name="Teshima H."/>
            <person name="Detter J.C."/>
            <person name="Han C."/>
            <person name="Tapia R."/>
            <person name="Land M."/>
            <person name="Hauser L."/>
            <person name="Kyrpides N."/>
            <person name="Kozubal M."/>
            <person name="Macur R.E."/>
            <person name="Jay Z."/>
            <person name="Inskeep W."/>
            <person name="Woyke T."/>
        </authorList>
    </citation>
    <scope>NUCLEOTIDE SEQUENCE [LARGE SCALE GENOMIC DNA]</scope>
    <source>
        <strain evidence="1 2">MK1</strain>
    </source>
</reference>
<accession>H2C4D9</accession>
<sequence length="49" mass="5904">MYRRERLREAFWVDRGRITPFSREDRIEDPASIVTGDVIFEGMREALFI</sequence>
<evidence type="ECO:0000313" key="2">
    <source>
        <dbReference type="Proteomes" id="UP000003980"/>
    </source>
</evidence>
<name>H2C4D9_9CREN</name>
<dbReference type="STRING" id="671065.MetMK1DRAFT_00003060"/>
<evidence type="ECO:0000313" key="1">
    <source>
        <dbReference type="EMBL" id="EHP69804.1"/>
    </source>
</evidence>
<dbReference type="Proteomes" id="UP000003980">
    <property type="component" value="Unassembled WGS sequence"/>
</dbReference>
<dbReference type="EMBL" id="JH597761">
    <property type="protein sequence ID" value="EHP69804.1"/>
    <property type="molecule type" value="Genomic_DNA"/>
</dbReference>
<dbReference type="RefSeq" id="WP_009069946.1">
    <property type="nucleotide sequence ID" value="NZ_JH597761.1"/>
</dbReference>
<keyword evidence="2" id="KW-1185">Reference proteome</keyword>
<proteinExistence type="predicted"/>